<evidence type="ECO:0000313" key="4">
    <source>
        <dbReference type="Proteomes" id="UP000623467"/>
    </source>
</evidence>
<dbReference type="OrthoDB" id="3047348at2759"/>
<feature type="transmembrane region" description="Helical" evidence="1">
    <location>
        <begin position="89"/>
        <end position="109"/>
    </location>
</feature>
<keyword evidence="1" id="KW-1133">Transmembrane helix</keyword>
<accession>A0A8H6YTB7</accession>
<proteinExistence type="predicted"/>
<evidence type="ECO:0000256" key="1">
    <source>
        <dbReference type="SAM" id="Phobius"/>
    </source>
</evidence>
<keyword evidence="4" id="KW-1185">Reference proteome</keyword>
<dbReference type="Pfam" id="PF20153">
    <property type="entry name" value="DUF6535"/>
    <property type="match status" value="1"/>
</dbReference>
<name>A0A8H6YTB7_9AGAR</name>
<organism evidence="3 4">
    <name type="scientific">Mycena sanguinolenta</name>
    <dbReference type="NCBI Taxonomy" id="230812"/>
    <lineage>
        <taxon>Eukaryota</taxon>
        <taxon>Fungi</taxon>
        <taxon>Dikarya</taxon>
        <taxon>Basidiomycota</taxon>
        <taxon>Agaricomycotina</taxon>
        <taxon>Agaricomycetes</taxon>
        <taxon>Agaricomycetidae</taxon>
        <taxon>Agaricales</taxon>
        <taxon>Marasmiineae</taxon>
        <taxon>Mycenaceae</taxon>
        <taxon>Mycena</taxon>
    </lineage>
</organism>
<reference evidence="3" key="1">
    <citation type="submission" date="2020-05" db="EMBL/GenBank/DDBJ databases">
        <title>Mycena genomes resolve the evolution of fungal bioluminescence.</title>
        <authorList>
            <person name="Tsai I.J."/>
        </authorList>
    </citation>
    <scope>NUCLEOTIDE SEQUENCE</scope>
    <source>
        <strain evidence="3">160909Yilan</strain>
    </source>
</reference>
<dbReference type="EMBL" id="JACAZH010000007">
    <property type="protein sequence ID" value="KAF7363951.1"/>
    <property type="molecule type" value="Genomic_DNA"/>
</dbReference>
<comment type="caution">
    <text evidence="3">The sequence shown here is derived from an EMBL/GenBank/DDBJ whole genome shotgun (WGS) entry which is preliminary data.</text>
</comment>
<protein>
    <recommendedName>
        <fullName evidence="2">DUF6535 domain-containing protein</fullName>
    </recommendedName>
</protein>
<sequence length="994" mass="112010">MTMVDSKDRLVDGEEGKSVSDNERLISAVRCGFNELIKKQEEQTTRINRAIEALKPPRSTDTKTAFWESYMKLADEHDKEFQKKYSNDLDTSLIFAGLFSAVSSAFIIQLQPELGLDPPPIIIVAQSFLYISLFTTLFAALLAVLGKQWITYYEAAGSRGSIEERGLERQRKFDGLRQWKFDVVLQSFPLLLQLAVFLFSAALSIYLWTVHHTIAIIAIALTSSAFTAYILLLASAIVSADSPFRTPLASLLVWSTQLAFRNKLARFFSQDLWPVISFLLSSLKKKLARFFSQRLWRAISSPKVLPYSASDVSKKLGSQFADLYPAHLFVPLSAEIPAVLWVLETSTDHRMIEVAANMAVRLQWPLGPDLSPPMARLYETFQSCFEMHPNGSDRNVRPGMIHRAITCGRAYCSLRVVGHTSDWTFRDMKILPSQEHQPEDPQFRQLLDVLAIGARRPTPLVGPWDDSFAVEWALHTTRRPRYFRPFELESQLNDFLDRFPVEKLSSLNHSGFTNYICLINFILSHEEVRVGSQRDKSSLRLNLLANLFELLRTATISSDLTARIIYTVQSLDKLAGRIYIREEGPSALRLFVSVIEFCSTFAGTDGWLDVTVSAAKLARVEGQENWRNFQGVWHRNRCFQNVNPRNMDCMYMAIDHVRQSWEQARSDAEDPATWDTNTAEAVDGLLQILASSTAVLNKPSSGVFDVVLKALSDARTCSPAAVVLYQCRHWLLDLDVQKMVLESGVWPYIASFAKRHPALFAFRYIEMASTLVRAPEWRPCLYAELAAWIAAFTYTAHDAQTVQQFNLVTSKVWVPDWTGSGHNFADTGEQCWALIVSALCNVWQAFDFTQPLALGAAVRLAQPTVAWSFLKLFYIAPRSPGKMVGDYVRLAVGIRIGFCAQLAKSLVRAVANARDALADPTQDAMNKEELEWFTQLLEALAQKLETTVNDIDASGVVQLGGSTRAYKNTRELREIFEAEIKAVGKSLQVDFDTL</sequence>
<feature type="domain" description="DUF6535" evidence="2">
    <location>
        <begin position="113"/>
        <end position="209"/>
    </location>
</feature>
<gene>
    <name evidence="3" type="ORF">MSAN_01053400</name>
</gene>
<feature type="transmembrane region" description="Helical" evidence="1">
    <location>
        <begin position="214"/>
        <end position="238"/>
    </location>
</feature>
<dbReference type="InterPro" id="IPR045338">
    <property type="entry name" value="DUF6535"/>
</dbReference>
<keyword evidence="1" id="KW-0472">Membrane</keyword>
<keyword evidence="1" id="KW-0812">Transmembrane</keyword>
<feature type="transmembrane region" description="Helical" evidence="1">
    <location>
        <begin position="121"/>
        <end position="145"/>
    </location>
</feature>
<dbReference type="AlphaFoldDB" id="A0A8H6YTB7"/>
<evidence type="ECO:0000259" key="2">
    <source>
        <dbReference type="Pfam" id="PF20153"/>
    </source>
</evidence>
<dbReference type="Proteomes" id="UP000623467">
    <property type="component" value="Unassembled WGS sequence"/>
</dbReference>
<feature type="transmembrane region" description="Helical" evidence="1">
    <location>
        <begin position="187"/>
        <end position="208"/>
    </location>
</feature>
<evidence type="ECO:0000313" key="3">
    <source>
        <dbReference type="EMBL" id="KAF7363951.1"/>
    </source>
</evidence>